<proteinExistence type="inferred from homology"/>
<dbReference type="CDD" id="cd08508">
    <property type="entry name" value="PBP2_NikA_DppA_OppA_like_1"/>
    <property type="match status" value="1"/>
</dbReference>
<dbReference type="GO" id="GO:0015833">
    <property type="term" value="P:peptide transport"/>
    <property type="evidence" value="ECO:0007669"/>
    <property type="project" value="TreeGrafter"/>
</dbReference>
<dbReference type="GO" id="GO:0030288">
    <property type="term" value="C:outer membrane-bounded periplasmic space"/>
    <property type="evidence" value="ECO:0007669"/>
    <property type="project" value="UniProtKB-ARBA"/>
</dbReference>
<evidence type="ECO:0000256" key="5">
    <source>
        <dbReference type="SAM" id="SignalP"/>
    </source>
</evidence>
<dbReference type="InterPro" id="IPR000914">
    <property type="entry name" value="SBP_5_dom"/>
</dbReference>
<feature type="signal peptide" evidence="5">
    <location>
        <begin position="1"/>
        <end position="28"/>
    </location>
</feature>
<dbReference type="PANTHER" id="PTHR30290:SF10">
    <property type="entry name" value="PERIPLASMIC OLIGOPEPTIDE-BINDING PROTEIN-RELATED"/>
    <property type="match status" value="1"/>
</dbReference>
<evidence type="ECO:0000256" key="3">
    <source>
        <dbReference type="ARBA" id="ARBA00022448"/>
    </source>
</evidence>
<dbReference type="PANTHER" id="PTHR30290">
    <property type="entry name" value="PERIPLASMIC BINDING COMPONENT OF ABC TRANSPORTER"/>
    <property type="match status" value="1"/>
</dbReference>
<dbReference type="RefSeq" id="WP_167229015.1">
    <property type="nucleotide sequence ID" value="NZ_JAAQPH010000022.1"/>
</dbReference>
<evidence type="ECO:0000259" key="6">
    <source>
        <dbReference type="Pfam" id="PF00496"/>
    </source>
</evidence>
<dbReference type="Pfam" id="PF00496">
    <property type="entry name" value="SBP_bac_5"/>
    <property type="match status" value="1"/>
</dbReference>
<accession>A0A967F1M8</accession>
<dbReference type="GO" id="GO:1904680">
    <property type="term" value="F:peptide transmembrane transporter activity"/>
    <property type="evidence" value="ECO:0007669"/>
    <property type="project" value="TreeGrafter"/>
</dbReference>
<dbReference type="GO" id="GO:0043190">
    <property type="term" value="C:ATP-binding cassette (ABC) transporter complex"/>
    <property type="evidence" value="ECO:0007669"/>
    <property type="project" value="InterPro"/>
</dbReference>
<reference evidence="7" key="1">
    <citation type="submission" date="2020-03" db="EMBL/GenBank/DDBJ databases">
        <title>Genome of Pelagibius litoralis DSM 21314T.</title>
        <authorList>
            <person name="Wang G."/>
        </authorList>
    </citation>
    <scope>NUCLEOTIDE SEQUENCE</scope>
    <source>
        <strain evidence="7">DSM 21314</strain>
    </source>
</reference>
<dbReference type="InterPro" id="IPR030678">
    <property type="entry name" value="Peptide/Ni-bd"/>
</dbReference>
<evidence type="ECO:0000256" key="4">
    <source>
        <dbReference type="ARBA" id="ARBA00022729"/>
    </source>
</evidence>
<dbReference type="PIRSF" id="PIRSF002741">
    <property type="entry name" value="MppA"/>
    <property type="match status" value="1"/>
</dbReference>
<evidence type="ECO:0000256" key="1">
    <source>
        <dbReference type="ARBA" id="ARBA00004418"/>
    </source>
</evidence>
<dbReference type="Gene3D" id="3.40.190.10">
    <property type="entry name" value="Periplasmic binding protein-like II"/>
    <property type="match status" value="1"/>
</dbReference>
<feature type="chain" id="PRO_5037192547" evidence="5">
    <location>
        <begin position="29"/>
        <end position="518"/>
    </location>
</feature>
<gene>
    <name evidence="7" type="ORF">HBA54_22690</name>
</gene>
<comment type="subcellular location">
    <subcellularLocation>
        <location evidence="1">Periplasm</location>
    </subcellularLocation>
</comment>
<protein>
    <submittedName>
        <fullName evidence="7">Polyamine ABC transporter substrate-binding protein</fullName>
    </submittedName>
</protein>
<keyword evidence="3" id="KW-0813">Transport</keyword>
<sequence>MRTGNRVFGILGLAVAALAVPQVDTAQAETLRVAVNTSDVANLDPHRATATADKGLVGWMFNALVRFPPGSSNPAEIEPDLAESWSVSDDGLVWTFKLREGVRFHGDWGELSAEDVVYSLKRAADPERSSFAGTYDGFEEITAVDPRTVRVELSYPVPGFLGLVANYHGGNIVSKAAADSLGADFNSKPIGTGPFALTERVTQQHVRLDAHGGYFRGTPKIETIMYRFIPSDSSRELAFTSGELDIIYGKREQRWVETTRRNDEAEVDIFLPGEFRTVHLNRSVKPLDDIKVRKAIAHAIKIDDIVAYVGADVGPKGCSVVPTGYLGEDCSWGYEYDLEKAKALLAQAGHPDGFEITSVVSSNASQLPIMEVIQSQLAAVGIKMNMNVVDHPTYHQQIRQDASAITFYGAARFPMADSYLTQFYHSAATVGTPTAITNFSHCDVADAEIEAARQTADEAERMKLWAQAQQKIHDAVCSVPLFSLLQVWLRDDGLDYGYALKGSMNLAPPITEATTISR</sequence>
<keyword evidence="4 5" id="KW-0732">Signal</keyword>
<comment type="similarity">
    <text evidence="2">Belongs to the bacterial solute-binding protein 5 family.</text>
</comment>
<dbReference type="SUPFAM" id="SSF53850">
    <property type="entry name" value="Periplasmic binding protein-like II"/>
    <property type="match status" value="1"/>
</dbReference>
<name>A0A967F1M8_9PROT</name>
<dbReference type="Proteomes" id="UP000761264">
    <property type="component" value="Unassembled WGS sequence"/>
</dbReference>
<evidence type="ECO:0000313" key="8">
    <source>
        <dbReference type="Proteomes" id="UP000761264"/>
    </source>
</evidence>
<dbReference type="InterPro" id="IPR039424">
    <property type="entry name" value="SBP_5"/>
</dbReference>
<dbReference type="Gene3D" id="3.10.105.10">
    <property type="entry name" value="Dipeptide-binding Protein, Domain 3"/>
    <property type="match status" value="1"/>
</dbReference>
<evidence type="ECO:0000256" key="2">
    <source>
        <dbReference type="ARBA" id="ARBA00005695"/>
    </source>
</evidence>
<organism evidence="7 8">
    <name type="scientific">Pelagibius litoralis</name>
    <dbReference type="NCBI Taxonomy" id="374515"/>
    <lineage>
        <taxon>Bacteria</taxon>
        <taxon>Pseudomonadati</taxon>
        <taxon>Pseudomonadota</taxon>
        <taxon>Alphaproteobacteria</taxon>
        <taxon>Rhodospirillales</taxon>
        <taxon>Rhodovibrionaceae</taxon>
        <taxon>Pelagibius</taxon>
    </lineage>
</organism>
<feature type="domain" description="Solute-binding protein family 5" evidence="6">
    <location>
        <begin position="76"/>
        <end position="427"/>
    </location>
</feature>
<evidence type="ECO:0000313" key="7">
    <source>
        <dbReference type="EMBL" id="NIA71407.1"/>
    </source>
</evidence>
<dbReference type="AlphaFoldDB" id="A0A967F1M8"/>
<keyword evidence="8" id="KW-1185">Reference proteome</keyword>
<comment type="caution">
    <text evidence="7">The sequence shown here is derived from an EMBL/GenBank/DDBJ whole genome shotgun (WGS) entry which is preliminary data.</text>
</comment>
<dbReference type="EMBL" id="JAAQPH010000022">
    <property type="protein sequence ID" value="NIA71407.1"/>
    <property type="molecule type" value="Genomic_DNA"/>
</dbReference>